<feature type="compositionally biased region" description="Gly residues" evidence="3">
    <location>
        <begin position="455"/>
        <end position="468"/>
    </location>
</feature>
<feature type="compositionally biased region" description="Polar residues" evidence="3">
    <location>
        <begin position="270"/>
        <end position="287"/>
    </location>
</feature>
<feature type="compositionally biased region" description="Polar residues" evidence="3">
    <location>
        <begin position="320"/>
        <end position="333"/>
    </location>
</feature>
<dbReference type="InterPro" id="IPR000504">
    <property type="entry name" value="RRM_dom"/>
</dbReference>
<evidence type="ECO:0000313" key="6">
    <source>
        <dbReference type="Proteomes" id="UP001164286"/>
    </source>
</evidence>
<keyword evidence="6" id="KW-1185">Reference proteome</keyword>
<dbReference type="GO" id="GO:0005730">
    <property type="term" value="C:nucleolus"/>
    <property type="evidence" value="ECO:0007669"/>
    <property type="project" value="TreeGrafter"/>
</dbReference>
<dbReference type="SMART" id="SM00360">
    <property type="entry name" value="RRM"/>
    <property type="match status" value="1"/>
</dbReference>
<dbReference type="InterPro" id="IPR012677">
    <property type="entry name" value="Nucleotide-bd_a/b_plait_sf"/>
</dbReference>
<evidence type="ECO:0000256" key="1">
    <source>
        <dbReference type="ARBA" id="ARBA00022884"/>
    </source>
</evidence>
<evidence type="ECO:0000256" key="2">
    <source>
        <dbReference type="PROSITE-ProRule" id="PRU00176"/>
    </source>
</evidence>
<dbReference type="PANTHER" id="PTHR23236:SF11">
    <property type="entry name" value="EUKARYOTIC TRANSLATION INITIATION FACTOR 4H"/>
    <property type="match status" value="1"/>
</dbReference>
<feature type="region of interest" description="Disordered" evidence="3">
    <location>
        <begin position="1"/>
        <end position="64"/>
    </location>
</feature>
<feature type="compositionally biased region" description="Low complexity" evidence="3">
    <location>
        <begin position="167"/>
        <end position="179"/>
    </location>
</feature>
<feature type="compositionally biased region" description="Low complexity" evidence="3">
    <location>
        <begin position="478"/>
        <end position="491"/>
    </location>
</feature>
<dbReference type="Gene3D" id="3.30.70.330">
    <property type="match status" value="1"/>
</dbReference>
<feature type="compositionally biased region" description="Basic and acidic residues" evidence="3">
    <location>
        <begin position="574"/>
        <end position="584"/>
    </location>
</feature>
<dbReference type="PANTHER" id="PTHR23236">
    <property type="entry name" value="EUKARYOTIC TRANSLATION INITIATION FACTOR 4B/4H"/>
    <property type="match status" value="1"/>
</dbReference>
<evidence type="ECO:0000256" key="3">
    <source>
        <dbReference type="SAM" id="MobiDB-lite"/>
    </source>
</evidence>
<dbReference type="AlphaFoldDB" id="A0AA38HAC3"/>
<feature type="region of interest" description="Disordered" evidence="3">
    <location>
        <begin position="140"/>
        <end position="416"/>
    </location>
</feature>
<dbReference type="PROSITE" id="PS50102">
    <property type="entry name" value="RRM"/>
    <property type="match status" value="1"/>
</dbReference>
<dbReference type="SUPFAM" id="SSF54928">
    <property type="entry name" value="RNA-binding domain, RBD"/>
    <property type="match status" value="1"/>
</dbReference>
<keyword evidence="1 2" id="KW-0694">RNA-binding</keyword>
<organism evidence="5 6">
    <name type="scientific">Dioszegia hungarica</name>
    <dbReference type="NCBI Taxonomy" id="4972"/>
    <lineage>
        <taxon>Eukaryota</taxon>
        <taxon>Fungi</taxon>
        <taxon>Dikarya</taxon>
        <taxon>Basidiomycota</taxon>
        <taxon>Agaricomycotina</taxon>
        <taxon>Tremellomycetes</taxon>
        <taxon>Tremellales</taxon>
        <taxon>Bulleribasidiaceae</taxon>
        <taxon>Dioszegia</taxon>
    </lineage>
</organism>
<dbReference type="GeneID" id="77727861"/>
<feature type="region of interest" description="Disordered" evidence="3">
    <location>
        <begin position="551"/>
        <end position="584"/>
    </location>
</feature>
<reference evidence="5" key="1">
    <citation type="journal article" date="2022" name="G3 (Bethesda)">
        <title>High quality genome of the basidiomycete yeast Dioszegia hungarica PDD-24b-2 isolated from cloud water.</title>
        <authorList>
            <person name="Jarrige D."/>
            <person name="Haridas S."/>
            <person name="Bleykasten-Grosshans C."/>
            <person name="Joly M."/>
            <person name="Nadalig T."/>
            <person name="Sancelme M."/>
            <person name="Vuilleumier S."/>
            <person name="Grigoriev I.V."/>
            <person name="Amato P."/>
            <person name="Bringel F."/>
        </authorList>
    </citation>
    <scope>NUCLEOTIDE SEQUENCE</scope>
    <source>
        <strain evidence="5">PDD-24b-2</strain>
    </source>
</reference>
<dbReference type="InterPro" id="IPR035979">
    <property type="entry name" value="RBD_domain_sf"/>
</dbReference>
<dbReference type="GO" id="GO:0003723">
    <property type="term" value="F:RNA binding"/>
    <property type="evidence" value="ECO:0007669"/>
    <property type="project" value="UniProtKB-UniRule"/>
</dbReference>
<evidence type="ECO:0000313" key="5">
    <source>
        <dbReference type="EMBL" id="KAI9635764.1"/>
    </source>
</evidence>
<name>A0AA38HAC3_9TREE</name>
<feature type="domain" description="RRM" evidence="4">
    <location>
        <begin position="70"/>
        <end position="144"/>
    </location>
</feature>
<gene>
    <name evidence="5" type="ORF">MKK02DRAFT_33115</name>
</gene>
<feature type="region of interest" description="Disordered" evidence="3">
    <location>
        <begin position="429"/>
        <end position="535"/>
    </location>
</feature>
<feature type="compositionally biased region" description="Basic and acidic residues" evidence="3">
    <location>
        <begin position="218"/>
        <end position="240"/>
    </location>
</feature>
<evidence type="ECO:0000259" key="4">
    <source>
        <dbReference type="PROSITE" id="PS50102"/>
    </source>
</evidence>
<dbReference type="Proteomes" id="UP001164286">
    <property type="component" value="Unassembled WGS sequence"/>
</dbReference>
<protein>
    <recommendedName>
        <fullName evidence="4">RRM domain-containing protein</fullName>
    </recommendedName>
</protein>
<feature type="compositionally biased region" description="Polar residues" evidence="3">
    <location>
        <begin position="355"/>
        <end position="372"/>
    </location>
</feature>
<proteinExistence type="predicted"/>
<feature type="compositionally biased region" description="Basic and acidic residues" evidence="3">
    <location>
        <begin position="388"/>
        <end position="416"/>
    </location>
</feature>
<dbReference type="EMBL" id="JAKWFO010000005">
    <property type="protein sequence ID" value="KAI9635764.1"/>
    <property type="molecule type" value="Genomic_DNA"/>
</dbReference>
<dbReference type="Pfam" id="PF00076">
    <property type="entry name" value="RRM_1"/>
    <property type="match status" value="1"/>
</dbReference>
<sequence>MALGDFFADTTTGSWADDDFLPTAPAPKDPSIPKRGDPGYLDAMPDRGARGFGGAPQDRADVPIPTAPPYTVYVGNLTFETDESELLGFFGDLTPVTSRLVKTEGKSKGFGYVEFSSVEKLKQALDLSGSQLGGRTVRISVAEPPSSRKDFAPSAAEEASQWRRTGPLPARDAAPAPRRGTSFTSSPAEGGAERDWGAARGARFTPSPQVAPSSQFGGERREYGRESRENSMPGRSREEMGPSQADDASAWRSSKPLIDVRAADAGPGRSSEQSSPGLADTESTWSRGSKLRTPVTEAPVRSNTGSPVEREWRSSKPAVDSTQSSVDGATPSDSPKIPAAPLERRKLTLAPRSAASPTTDSPKVDSPTSRSSIFGGAQPIDTAAKETAAAEKLKKQAGERRAAEHKAREEEDRAVKAYAEEREKKIREALAGAGVVTTPPAAQQERGAGGDRGARGGFRVGRGGGGPGRQQSGDRQRPPHQAQAPSQAPPARQKEAKAAPVYDSDGFVVATGKGSAPPPAQSPTTAANAGQPRKEVKKGFSFSAAVAAGGFADGEEGEKSGKAEMNGEGNAVEEVTKGVEDVTV</sequence>
<dbReference type="RefSeq" id="XP_052945541.1">
    <property type="nucleotide sequence ID" value="XM_053088656.1"/>
</dbReference>
<feature type="compositionally biased region" description="Polar residues" evidence="3">
    <location>
        <begin position="206"/>
        <end position="216"/>
    </location>
</feature>
<comment type="caution">
    <text evidence="5">The sequence shown here is derived from an EMBL/GenBank/DDBJ whole genome shotgun (WGS) entry which is preliminary data.</text>
</comment>
<accession>A0AA38HAC3</accession>